<name>A0A9Q1KEI6_9CARY</name>
<sequence length="213" mass="24492">MGCPRSLTTDEMTLYVVGNFEWYRREVAFPPRPLPSNYEELCPGFALAKAEEYAWYYEVPARRPTWVNDQGNGVSPLRVAVEHLLNIGQDLRGLPIGSTQRLGRGGELGRESWFTILIMAFPLFRDTKEMADHVGETFKWHLRRASHPPRSLSEDYQDLCPSFALPNVEEAARNFNIPEMVYATFYAMLVNDAVWGYPWGVGTWLGREKEQQQ</sequence>
<evidence type="ECO:0000313" key="1">
    <source>
        <dbReference type="EMBL" id="KAJ8441393.1"/>
    </source>
</evidence>
<organism evidence="1 2">
    <name type="scientific">Carnegiea gigantea</name>
    <dbReference type="NCBI Taxonomy" id="171969"/>
    <lineage>
        <taxon>Eukaryota</taxon>
        <taxon>Viridiplantae</taxon>
        <taxon>Streptophyta</taxon>
        <taxon>Embryophyta</taxon>
        <taxon>Tracheophyta</taxon>
        <taxon>Spermatophyta</taxon>
        <taxon>Magnoliopsida</taxon>
        <taxon>eudicotyledons</taxon>
        <taxon>Gunneridae</taxon>
        <taxon>Pentapetalae</taxon>
        <taxon>Caryophyllales</taxon>
        <taxon>Cactineae</taxon>
        <taxon>Cactaceae</taxon>
        <taxon>Cactoideae</taxon>
        <taxon>Echinocereeae</taxon>
        <taxon>Carnegiea</taxon>
    </lineage>
</organism>
<proteinExistence type="predicted"/>
<evidence type="ECO:0000313" key="2">
    <source>
        <dbReference type="Proteomes" id="UP001153076"/>
    </source>
</evidence>
<protein>
    <submittedName>
        <fullName evidence="1">Uncharacterized protein</fullName>
    </submittedName>
</protein>
<dbReference type="AlphaFoldDB" id="A0A9Q1KEI6"/>
<keyword evidence="2" id="KW-1185">Reference proteome</keyword>
<gene>
    <name evidence="1" type="ORF">Cgig2_009101</name>
</gene>
<accession>A0A9Q1KEI6</accession>
<reference evidence="1" key="1">
    <citation type="submission" date="2022-04" db="EMBL/GenBank/DDBJ databases">
        <title>Carnegiea gigantea Genome sequencing and assembly v2.</title>
        <authorList>
            <person name="Copetti D."/>
            <person name="Sanderson M.J."/>
            <person name="Burquez A."/>
            <person name="Wojciechowski M.F."/>
        </authorList>
    </citation>
    <scope>NUCLEOTIDE SEQUENCE</scope>
    <source>
        <strain evidence="1">SGP5-SGP5p</strain>
        <tissue evidence="1">Aerial part</tissue>
    </source>
</reference>
<dbReference type="Proteomes" id="UP001153076">
    <property type="component" value="Unassembled WGS sequence"/>
</dbReference>
<comment type="caution">
    <text evidence="1">The sequence shown here is derived from an EMBL/GenBank/DDBJ whole genome shotgun (WGS) entry which is preliminary data.</text>
</comment>
<dbReference type="EMBL" id="JAKOGI010000168">
    <property type="protein sequence ID" value="KAJ8441393.1"/>
    <property type="molecule type" value="Genomic_DNA"/>
</dbReference>